<protein>
    <submittedName>
        <fullName evidence="4">Uncharacterized protein</fullName>
    </submittedName>
</protein>
<keyword evidence="3" id="KW-1185">Reference proteome</keyword>
<organism evidence="3 4">
    <name type="scientific">Setaria digitata</name>
    <dbReference type="NCBI Taxonomy" id="48799"/>
    <lineage>
        <taxon>Eukaryota</taxon>
        <taxon>Metazoa</taxon>
        <taxon>Ecdysozoa</taxon>
        <taxon>Nematoda</taxon>
        <taxon>Chromadorea</taxon>
        <taxon>Rhabditida</taxon>
        <taxon>Spirurina</taxon>
        <taxon>Spiruromorpha</taxon>
        <taxon>Filarioidea</taxon>
        <taxon>Setariidae</taxon>
        <taxon>Setaria</taxon>
    </lineage>
</organism>
<feature type="compositionally biased region" description="Low complexity" evidence="1">
    <location>
        <begin position="122"/>
        <end position="135"/>
    </location>
</feature>
<keyword evidence="2" id="KW-0732">Signal</keyword>
<proteinExistence type="predicted"/>
<dbReference type="Proteomes" id="UP000887581">
    <property type="component" value="Unplaced"/>
</dbReference>
<accession>A0A915PGV1</accession>
<sequence>MRHYLIYYYLLITFYIQQLYSLRCKCNANRGPSPCIGDFCDIHNRDGKRAACGALRRSRQTIFACVLIRQTSNDTYCHVIGSTTACWCRQMDFCNADLEAELFDVDESADDDSKADSDSEESTSTSSSSPPITTSLPPPSSSSPLSSLSSPLLATDQISDNQQQHEFFIDAAIQQVPMNFHTVTTVSPVLSLTIATSTATTVRPADFSVIKQTRKTHINPAIPIDIVEKIKLTPQQRENPPTVVAETISDSYEYELDEK</sequence>
<name>A0A915PGV1_9BILA</name>
<dbReference type="WBParaSite" id="sdigi.contig153.g5318.t1">
    <property type="protein sequence ID" value="sdigi.contig153.g5318.t1"/>
    <property type="gene ID" value="sdigi.contig153.g5318"/>
</dbReference>
<feature type="region of interest" description="Disordered" evidence="1">
    <location>
        <begin position="107"/>
        <end position="150"/>
    </location>
</feature>
<dbReference type="AlphaFoldDB" id="A0A915PGV1"/>
<evidence type="ECO:0000313" key="3">
    <source>
        <dbReference type="Proteomes" id="UP000887581"/>
    </source>
</evidence>
<reference evidence="4" key="1">
    <citation type="submission" date="2022-11" db="UniProtKB">
        <authorList>
            <consortium name="WormBaseParasite"/>
        </authorList>
    </citation>
    <scope>IDENTIFICATION</scope>
</reference>
<feature type="chain" id="PRO_5037434765" evidence="2">
    <location>
        <begin position="22"/>
        <end position="259"/>
    </location>
</feature>
<evidence type="ECO:0000256" key="1">
    <source>
        <dbReference type="SAM" id="MobiDB-lite"/>
    </source>
</evidence>
<feature type="signal peptide" evidence="2">
    <location>
        <begin position="1"/>
        <end position="21"/>
    </location>
</feature>
<evidence type="ECO:0000313" key="4">
    <source>
        <dbReference type="WBParaSite" id="sdigi.contig153.g5318.t1"/>
    </source>
</evidence>
<evidence type="ECO:0000256" key="2">
    <source>
        <dbReference type="SAM" id="SignalP"/>
    </source>
</evidence>